<dbReference type="RefSeq" id="WP_015010482.1">
    <property type="nucleotide sequence ID" value="NC_018704.1"/>
</dbReference>
<dbReference type="EMBL" id="AP012050">
    <property type="protein sequence ID" value="BAM47893.1"/>
    <property type="molecule type" value="Genomic_DNA"/>
</dbReference>
<reference evidence="1 2" key="1">
    <citation type="submission" date="2011-01" db="EMBL/GenBank/DDBJ databases">
        <title>Whole genome sequence of Amphibacillus xylinus NBRC 15112.</title>
        <authorList>
            <person name="Nakazawa H."/>
            <person name="Katano Y."/>
            <person name="Nakamura S."/>
            <person name="Sasagawa M."/>
            <person name="Fukada J."/>
            <person name="Arai T."/>
            <person name="Sasakura N."/>
            <person name="Mochizuki D."/>
            <person name="Hosoyama A."/>
            <person name="Harada K."/>
            <person name="Horikawa H."/>
            <person name="Kato Y."/>
            <person name="Harada T."/>
            <person name="Sasaki K."/>
            <person name="Sekiguchi M."/>
            <person name="Hodoyama M."/>
            <person name="Nishiko R."/>
            <person name="Narita H."/>
            <person name="Hanamaki A."/>
            <person name="Hata C."/>
            <person name="Konno Y."/>
            <person name="Niimura Y."/>
            <person name="Yamazaki S."/>
            <person name="Fujita N."/>
        </authorList>
    </citation>
    <scope>NUCLEOTIDE SEQUENCE [LARGE SCALE GENOMIC DNA]</scope>
    <source>
        <strain evidence="2">ATCC 51415 / DSM 6626 / JCM 7361 / LMG 17667 / NBRC 15112 / Ep01</strain>
    </source>
</reference>
<keyword evidence="2" id="KW-1185">Reference proteome</keyword>
<protein>
    <submittedName>
        <fullName evidence="1">Uncharacterized protein</fullName>
    </submittedName>
</protein>
<evidence type="ECO:0000313" key="2">
    <source>
        <dbReference type="Proteomes" id="UP000006294"/>
    </source>
</evidence>
<name>K0J7S8_AMPXN</name>
<proteinExistence type="predicted"/>
<dbReference type="AlphaFoldDB" id="K0J7S8"/>
<dbReference type="KEGG" id="axl:AXY_17610"/>
<gene>
    <name evidence="1" type="ordered locus">AXY_17610</name>
</gene>
<dbReference type="Proteomes" id="UP000006294">
    <property type="component" value="Chromosome"/>
</dbReference>
<accession>K0J7S8</accession>
<evidence type="ECO:0000313" key="1">
    <source>
        <dbReference type="EMBL" id="BAM47893.1"/>
    </source>
</evidence>
<sequence>MKFIQVIKIDQPKLFPMLAELKERASFITRSNEEDAVLLIIQQLLALQLEQA</sequence>
<organism evidence="1 2">
    <name type="scientific">Amphibacillus xylanus (strain ATCC 51415 / DSM 6626 / JCM 7361 / LMG 17667 / NBRC 15112 / Ep01)</name>
    <dbReference type="NCBI Taxonomy" id="698758"/>
    <lineage>
        <taxon>Bacteria</taxon>
        <taxon>Bacillati</taxon>
        <taxon>Bacillota</taxon>
        <taxon>Bacilli</taxon>
        <taxon>Bacillales</taxon>
        <taxon>Bacillaceae</taxon>
        <taxon>Amphibacillus</taxon>
    </lineage>
</organism>
<dbReference type="HOGENOM" id="CLU_3076079_0_0_9"/>